<evidence type="ECO:0000256" key="1">
    <source>
        <dbReference type="SAM" id="Phobius"/>
    </source>
</evidence>
<protein>
    <submittedName>
        <fullName evidence="2">Uncharacterized protein</fullName>
    </submittedName>
</protein>
<comment type="caution">
    <text evidence="2">The sequence shown here is derived from an EMBL/GenBank/DDBJ whole genome shotgun (WGS) entry which is preliminary data.</text>
</comment>
<keyword evidence="1" id="KW-0472">Membrane</keyword>
<reference evidence="3" key="1">
    <citation type="journal article" date="2019" name="Int. J. Syst. Evol. Microbiol.">
        <title>The Global Catalogue of Microorganisms (GCM) 10K type strain sequencing project: providing services to taxonomists for standard genome sequencing and annotation.</title>
        <authorList>
            <consortium name="The Broad Institute Genomics Platform"/>
            <consortium name="The Broad Institute Genome Sequencing Center for Infectious Disease"/>
            <person name="Wu L."/>
            <person name="Ma J."/>
        </authorList>
    </citation>
    <scope>NUCLEOTIDE SEQUENCE [LARGE SCALE GENOMIC DNA]</scope>
    <source>
        <strain evidence="3">YJ-61-S</strain>
    </source>
</reference>
<keyword evidence="1" id="KW-1133">Transmembrane helix</keyword>
<sequence length="152" mass="18009">MKLPKKWIPLIIVLFTIMSIYLYFPNNFISPRTYFSDKHTESNIFIEFKEGGNINYSTTVNKIEVKNQKEIKDFHNLIQKLEFDINAPHRGVRDYSVYINFDNYHEDKYLIKMSKIDGGYVFFFKGGLYRNKELALIINQYLGIDTSPSTNR</sequence>
<organism evidence="2 3">
    <name type="scientific">Dokdonia ponticola</name>
    <dbReference type="NCBI Taxonomy" id="2041041"/>
    <lineage>
        <taxon>Bacteria</taxon>
        <taxon>Pseudomonadati</taxon>
        <taxon>Bacteroidota</taxon>
        <taxon>Flavobacteriia</taxon>
        <taxon>Flavobacteriales</taxon>
        <taxon>Flavobacteriaceae</taxon>
        <taxon>Dokdonia</taxon>
    </lineage>
</organism>
<evidence type="ECO:0000313" key="3">
    <source>
        <dbReference type="Proteomes" id="UP001596043"/>
    </source>
</evidence>
<dbReference type="EMBL" id="JBHSFV010000020">
    <property type="protein sequence ID" value="MFC4636456.1"/>
    <property type="molecule type" value="Genomic_DNA"/>
</dbReference>
<proteinExistence type="predicted"/>
<dbReference type="RefSeq" id="WP_379982668.1">
    <property type="nucleotide sequence ID" value="NZ_JBHSFV010000020.1"/>
</dbReference>
<dbReference type="Proteomes" id="UP001596043">
    <property type="component" value="Unassembled WGS sequence"/>
</dbReference>
<evidence type="ECO:0000313" key="2">
    <source>
        <dbReference type="EMBL" id="MFC4636456.1"/>
    </source>
</evidence>
<keyword evidence="3" id="KW-1185">Reference proteome</keyword>
<gene>
    <name evidence="2" type="ORF">ACFO3O_21295</name>
</gene>
<name>A0ABV9I406_9FLAO</name>
<accession>A0ABV9I406</accession>
<feature type="transmembrane region" description="Helical" evidence="1">
    <location>
        <begin position="7"/>
        <end position="24"/>
    </location>
</feature>
<keyword evidence="1" id="KW-0812">Transmembrane</keyword>